<comment type="catalytic activity">
    <reaction evidence="1 7 8">
        <text>Thiol-dependent hydrolysis of ester, thioester, amide, peptide and isopeptide bonds formed by the C-terminal Gly of ubiquitin (a 76-residue protein attached to proteins as an intracellular targeting signal).</text>
        <dbReference type="EC" id="3.4.19.12"/>
    </reaction>
</comment>
<evidence type="ECO:0000259" key="11">
    <source>
        <dbReference type="PROSITE" id="PS52048"/>
    </source>
</evidence>
<feature type="compositionally biased region" description="Low complexity" evidence="9">
    <location>
        <begin position="117"/>
        <end position="134"/>
    </location>
</feature>
<comment type="similarity">
    <text evidence="2 7 8">Belongs to the peptidase C12 family.</text>
</comment>
<feature type="compositionally biased region" description="Acidic residues" evidence="9">
    <location>
        <begin position="717"/>
        <end position="731"/>
    </location>
</feature>
<dbReference type="GO" id="GO:0005737">
    <property type="term" value="C:cytoplasm"/>
    <property type="evidence" value="ECO:0007669"/>
    <property type="project" value="TreeGrafter"/>
</dbReference>
<feature type="domain" description="UCH catalytic" evidence="11">
    <location>
        <begin position="768"/>
        <end position="992"/>
    </location>
</feature>
<dbReference type="InterPro" id="IPR041507">
    <property type="entry name" value="UCH_C"/>
</dbReference>
<protein>
    <recommendedName>
        <fullName evidence="8">Ubiquitin carboxyl-terminal hydrolase</fullName>
        <ecNumber evidence="8">3.4.19.12</ecNumber>
    </recommendedName>
</protein>
<feature type="compositionally biased region" description="Low complexity" evidence="9">
    <location>
        <begin position="327"/>
        <end position="341"/>
    </location>
</feature>
<dbReference type="EC" id="3.4.19.12" evidence="8"/>
<dbReference type="Pfam" id="PF18031">
    <property type="entry name" value="UCH_C"/>
    <property type="match status" value="1"/>
</dbReference>
<dbReference type="GO" id="GO:0006511">
    <property type="term" value="P:ubiquitin-dependent protein catabolic process"/>
    <property type="evidence" value="ECO:0007669"/>
    <property type="project" value="UniProtKB-UniRule"/>
</dbReference>
<comment type="caution">
    <text evidence="12">The sequence shown here is derived from an EMBL/GenBank/DDBJ whole genome shotgun (WGS) entry which is preliminary data.</text>
</comment>
<keyword evidence="3 7" id="KW-0645">Protease</keyword>
<dbReference type="InterPro" id="IPR038765">
    <property type="entry name" value="Papain-like_cys_pep_sf"/>
</dbReference>
<feature type="region of interest" description="Disordered" evidence="9">
    <location>
        <begin position="243"/>
        <end position="279"/>
    </location>
</feature>
<feature type="region of interest" description="Disordered" evidence="9">
    <location>
        <begin position="1066"/>
        <end position="1087"/>
    </location>
</feature>
<feature type="compositionally biased region" description="Polar residues" evidence="9">
    <location>
        <begin position="253"/>
        <end position="264"/>
    </location>
</feature>
<feature type="transmembrane region" description="Helical" evidence="10">
    <location>
        <begin position="576"/>
        <end position="597"/>
    </location>
</feature>
<evidence type="ECO:0000256" key="4">
    <source>
        <dbReference type="ARBA" id="ARBA00022786"/>
    </source>
</evidence>
<evidence type="ECO:0000256" key="3">
    <source>
        <dbReference type="ARBA" id="ARBA00022670"/>
    </source>
</evidence>
<dbReference type="GO" id="GO:0016579">
    <property type="term" value="P:protein deubiquitination"/>
    <property type="evidence" value="ECO:0007669"/>
    <property type="project" value="TreeGrafter"/>
</dbReference>
<feature type="compositionally biased region" description="Basic and acidic residues" evidence="9">
    <location>
        <begin position="697"/>
        <end position="707"/>
    </location>
</feature>
<evidence type="ECO:0000256" key="5">
    <source>
        <dbReference type="ARBA" id="ARBA00022801"/>
    </source>
</evidence>
<dbReference type="PRINTS" id="PR00707">
    <property type="entry name" value="UBCTHYDRLASE"/>
</dbReference>
<evidence type="ECO:0000256" key="7">
    <source>
        <dbReference type="PROSITE-ProRule" id="PRU01393"/>
    </source>
</evidence>
<evidence type="ECO:0000256" key="1">
    <source>
        <dbReference type="ARBA" id="ARBA00000707"/>
    </source>
</evidence>
<reference evidence="12" key="1">
    <citation type="submission" date="2020-01" db="EMBL/GenBank/DDBJ databases">
        <title>Identification and distribution of gene clusters putatively required for synthesis of sphingolipid metabolism inhibitors in phylogenetically diverse species of the filamentous fungus Fusarium.</title>
        <authorList>
            <person name="Kim H.-S."/>
            <person name="Busman M."/>
            <person name="Brown D.W."/>
            <person name="Divon H."/>
            <person name="Uhlig S."/>
            <person name="Proctor R.H."/>
        </authorList>
    </citation>
    <scope>NUCLEOTIDE SEQUENCE</scope>
    <source>
        <strain evidence="12">NRRL 53441</strain>
    </source>
</reference>
<proteinExistence type="inferred from homology"/>
<dbReference type="FunFam" id="3.40.532.10:FF:000009">
    <property type="entry name" value="Ubiquitin carboxyl-terminal hydrolase"/>
    <property type="match status" value="1"/>
</dbReference>
<dbReference type="PANTHER" id="PTHR10589">
    <property type="entry name" value="UBIQUITIN CARBOXYL-TERMINAL HYDROLASE"/>
    <property type="match status" value="1"/>
</dbReference>
<feature type="region of interest" description="Disordered" evidence="9">
    <location>
        <begin position="1"/>
        <end position="27"/>
    </location>
</feature>
<feature type="compositionally biased region" description="Low complexity" evidence="9">
    <location>
        <begin position="433"/>
        <end position="448"/>
    </location>
</feature>
<dbReference type="Gene3D" id="3.40.532.10">
    <property type="entry name" value="Peptidase C12, ubiquitin carboxyl-terminal hydrolase"/>
    <property type="match status" value="1"/>
</dbReference>
<feature type="compositionally biased region" description="Polar residues" evidence="9">
    <location>
        <begin position="16"/>
        <end position="27"/>
    </location>
</feature>
<dbReference type="InterPro" id="IPR036959">
    <property type="entry name" value="Peptidase_C12_UCH_sf"/>
</dbReference>
<dbReference type="AlphaFoldDB" id="A0A8H4NUN1"/>
<evidence type="ECO:0000256" key="6">
    <source>
        <dbReference type="ARBA" id="ARBA00022807"/>
    </source>
</evidence>
<dbReference type="OrthoDB" id="1924260at2759"/>
<gene>
    <name evidence="12" type="ORF">F53441_5208</name>
</gene>
<feature type="transmembrane region" description="Helical" evidence="10">
    <location>
        <begin position="549"/>
        <end position="567"/>
    </location>
</feature>
<keyword evidence="5 7" id="KW-0378">Hydrolase</keyword>
<keyword evidence="10" id="KW-0812">Transmembrane</keyword>
<dbReference type="InterPro" id="IPR029071">
    <property type="entry name" value="Ubiquitin-like_domsf"/>
</dbReference>
<feature type="compositionally biased region" description="Pro residues" evidence="9">
    <location>
        <begin position="185"/>
        <end position="200"/>
    </location>
</feature>
<dbReference type="Gene3D" id="1.20.58.860">
    <property type="match status" value="1"/>
</dbReference>
<feature type="site" description="Transition state stabilizer" evidence="7">
    <location>
        <position position="849"/>
    </location>
</feature>
<feature type="active site" description="Proton donor" evidence="7">
    <location>
        <position position="931"/>
    </location>
</feature>
<dbReference type="InterPro" id="IPR001578">
    <property type="entry name" value="Peptidase_C12_UCH"/>
</dbReference>
<keyword evidence="6 7" id="KW-0788">Thiol protease</keyword>
<dbReference type="Pfam" id="PF01088">
    <property type="entry name" value="Peptidase_C12"/>
    <property type="match status" value="1"/>
</dbReference>
<evidence type="ECO:0000256" key="10">
    <source>
        <dbReference type="SAM" id="Phobius"/>
    </source>
</evidence>
<sequence>MASMPSTARPEDDGPSTASTSTTDEQTVNVQVLSPSVGVNRPLLFPSLPASTTVKQLKDKIRQSLPLRPADEHQRLIHKGRAIVRESDTLADIFSADAIHTSEQQTIHLVIRDINDSQSSTPNTSSVPPSLAAPVPAPAPARGPSPTASAPPTHPPRPQHQQPHGHTFGYQMPPGVAWRNSMPPTSNPFPQPRMPSPSPSHTPEQAAAFQQQHQNMTQWLNSIQREAMARALNHNQRTRAQMGMRGVGDPNAPGNQPGANSSGRASPAPGQTIYREHVGPNGHTYQFETVIRAMGPGQQGNGGASGSMSPADVQNIIRSADVNQATSAMASAMQRSASSTSLHNRPLTQPGITAPTYSVPHPIAGSGRGTPDPALARLAAAAAPGSSQARQGPEVYILSSPEGPRALLFNNASSETYFTPRLRTQTSLPQLRQAAALSNAAQDAQSQLRARHHHHHHLHHHHHPRPHVAPQPLSQIQSQGRLPHLQAPQTPQPLQQQAQNPAPQQGPVRPAQAQDQNQAQEPDPAAIMAPLMHRGNPPIAALPPLLMQLWPQIWLLFRLVLFVWFFTSPNASWSRWLTIIVIAVVIFLLSTGIFNGIPDHIWQPLGRHLENLIPAEPRHRQGVVRVEQQNQHPRQEDPDPTEMARRLVAQHQGPENWLLSQVRRVERASLLFLASIAPGVAERHIANLEAAARAERERREAEAREAEAAAAARNDENNENEDQTESVDEETTTIPGTATDDISVVWLRALSFALKLPSFTLRNIFTQPQSPGPLDYGVFTSLIENLGVKDVQFEELLTLDPSELLTLQPVYGVIFLFKYPTDQPYATPEGPRDGSFDNGASENIFFAAQTIQNACATQALLSVLLNKTNDVEIGEKLGEFREFTMVLPPEFRGEALSNSDLIREVHNSFARSSPFADETDKTGAEAEDAFHFIAYTPINGTLYELDGLQPAPISHGACNSDDFATKVVDVLQRRIARYDATEIRFNLLAMCRDLRQRARDFGDEELLAREERKRRDWMFENALRRHNFVGFAGEVMKGVMRSKIAEGGDAACEKWVKESLERRKNAEQAMRGRAGGGDGDGDVDMGA</sequence>
<dbReference type="PROSITE" id="PS52048">
    <property type="entry name" value="UCH_DOMAIN"/>
    <property type="match status" value="1"/>
</dbReference>
<evidence type="ECO:0000313" key="12">
    <source>
        <dbReference type="EMBL" id="KAF4451889.1"/>
    </source>
</evidence>
<dbReference type="EMBL" id="JAADJG010000208">
    <property type="protein sequence ID" value="KAF4451889.1"/>
    <property type="molecule type" value="Genomic_DNA"/>
</dbReference>
<dbReference type="SUPFAM" id="SSF54236">
    <property type="entry name" value="Ubiquitin-like"/>
    <property type="match status" value="1"/>
</dbReference>
<feature type="region of interest" description="Disordered" evidence="9">
    <location>
        <begin position="116"/>
        <end position="208"/>
    </location>
</feature>
<keyword evidence="4 7" id="KW-0833">Ubl conjugation pathway</keyword>
<keyword evidence="13" id="KW-1185">Reference proteome</keyword>
<dbReference type="GO" id="GO:0004843">
    <property type="term" value="F:cysteine-type deubiquitinase activity"/>
    <property type="evidence" value="ECO:0007669"/>
    <property type="project" value="UniProtKB-UniRule"/>
</dbReference>
<accession>A0A8H4NUN1</accession>
<feature type="compositionally biased region" description="Low complexity" evidence="9">
    <location>
        <begin position="482"/>
        <end position="507"/>
    </location>
</feature>
<feature type="active site" description="Nucleophile" evidence="7">
    <location>
        <position position="855"/>
    </location>
</feature>
<feature type="site" description="Important for enzyme activity" evidence="7">
    <location>
        <position position="946"/>
    </location>
</feature>
<dbReference type="CDD" id="cd09617">
    <property type="entry name" value="Peptidase_C12_UCH37_BAP1"/>
    <property type="match status" value="1"/>
</dbReference>
<name>A0A8H4NUN1_9HYPO</name>
<feature type="region of interest" description="Disordered" evidence="9">
    <location>
        <begin position="327"/>
        <end position="372"/>
    </location>
</feature>
<keyword evidence="10" id="KW-1133">Transmembrane helix</keyword>
<evidence type="ECO:0000256" key="2">
    <source>
        <dbReference type="ARBA" id="ARBA00009326"/>
    </source>
</evidence>
<feature type="region of interest" description="Disordered" evidence="9">
    <location>
        <begin position="433"/>
        <end position="521"/>
    </location>
</feature>
<feature type="compositionally biased region" description="Polar residues" evidence="9">
    <location>
        <begin position="342"/>
        <end position="351"/>
    </location>
</feature>
<keyword evidence="10" id="KW-0472">Membrane</keyword>
<evidence type="ECO:0000313" key="13">
    <source>
        <dbReference type="Proteomes" id="UP000605986"/>
    </source>
</evidence>
<feature type="compositionally biased region" description="Basic residues" evidence="9">
    <location>
        <begin position="449"/>
        <end position="466"/>
    </location>
</feature>
<evidence type="ECO:0000256" key="8">
    <source>
        <dbReference type="RuleBase" id="RU361215"/>
    </source>
</evidence>
<organism evidence="12 13">
    <name type="scientific">Fusarium austroafricanum</name>
    <dbReference type="NCBI Taxonomy" id="2364996"/>
    <lineage>
        <taxon>Eukaryota</taxon>
        <taxon>Fungi</taxon>
        <taxon>Dikarya</taxon>
        <taxon>Ascomycota</taxon>
        <taxon>Pezizomycotina</taxon>
        <taxon>Sordariomycetes</taxon>
        <taxon>Hypocreomycetidae</taxon>
        <taxon>Hypocreales</taxon>
        <taxon>Nectriaceae</taxon>
        <taxon>Fusarium</taxon>
        <taxon>Fusarium concolor species complex</taxon>
    </lineage>
</organism>
<dbReference type="PANTHER" id="PTHR10589:SF16">
    <property type="entry name" value="UBIQUITIN CARBOXYL-TERMINAL HYDROLASE ISOZYME L5"/>
    <property type="match status" value="1"/>
</dbReference>
<evidence type="ECO:0000256" key="9">
    <source>
        <dbReference type="SAM" id="MobiDB-lite"/>
    </source>
</evidence>
<feature type="region of interest" description="Disordered" evidence="9">
    <location>
        <begin position="697"/>
        <end position="735"/>
    </location>
</feature>
<dbReference type="Proteomes" id="UP000605986">
    <property type="component" value="Unassembled WGS sequence"/>
</dbReference>
<dbReference type="Gene3D" id="3.10.20.90">
    <property type="entry name" value="Phosphatidylinositol 3-kinase Catalytic Subunit, Chain A, domain 1"/>
    <property type="match status" value="1"/>
</dbReference>
<dbReference type="SUPFAM" id="SSF54001">
    <property type="entry name" value="Cysteine proteinases"/>
    <property type="match status" value="1"/>
</dbReference>